<dbReference type="Gene3D" id="1.25.40.20">
    <property type="entry name" value="Ankyrin repeat-containing domain"/>
    <property type="match status" value="1"/>
</dbReference>
<dbReference type="PANTHER" id="PTHR46097">
    <property type="entry name" value="G PROTEIN-COUPLED RECEPTOR KINASE INTERACTING ARFGAP"/>
    <property type="match status" value="1"/>
</dbReference>
<keyword evidence="9 10" id="KW-0040">ANK repeat</keyword>
<keyword evidence="12" id="KW-0175">Coiled coil</keyword>
<feature type="coiled-coil region" evidence="12">
    <location>
        <begin position="1119"/>
        <end position="1174"/>
    </location>
</feature>
<dbReference type="GO" id="GO:0005096">
    <property type="term" value="F:GTPase activator activity"/>
    <property type="evidence" value="ECO:0007669"/>
    <property type="project" value="UniProtKB-KW"/>
</dbReference>
<protein>
    <recommendedName>
        <fullName evidence="14">Arf-GAP domain-containing protein</fullName>
    </recommendedName>
</protein>
<dbReference type="SMART" id="SM00248">
    <property type="entry name" value="ANK"/>
    <property type="match status" value="3"/>
</dbReference>
<dbReference type="PROSITE" id="PS50115">
    <property type="entry name" value="ARFGAP"/>
    <property type="match status" value="1"/>
</dbReference>
<dbReference type="CDD" id="cd08833">
    <property type="entry name" value="ArfGap_GIT"/>
    <property type="match status" value="1"/>
</dbReference>
<dbReference type="Pfam" id="PF08518">
    <property type="entry name" value="GIT_SHD"/>
    <property type="match status" value="2"/>
</dbReference>
<dbReference type="GO" id="GO:0008277">
    <property type="term" value="P:regulation of G protein-coupled receptor signaling pathway"/>
    <property type="evidence" value="ECO:0007669"/>
    <property type="project" value="TreeGrafter"/>
</dbReference>
<evidence type="ECO:0000313" key="16">
    <source>
        <dbReference type="Proteomes" id="UP000092444"/>
    </source>
</evidence>
<dbReference type="Pfam" id="PF01412">
    <property type="entry name" value="ArfGap"/>
    <property type="match status" value="1"/>
</dbReference>
<feature type="domain" description="Arf-GAP" evidence="14">
    <location>
        <begin position="674"/>
        <end position="823"/>
    </location>
</feature>
<evidence type="ECO:0000313" key="15">
    <source>
        <dbReference type="EnsemblMetazoa" id="GMOY000533-PA"/>
    </source>
</evidence>
<dbReference type="SUPFAM" id="SSF48403">
    <property type="entry name" value="Ankyrin repeat"/>
    <property type="match status" value="1"/>
</dbReference>
<dbReference type="GO" id="GO:0007420">
    <property type="term" value="P:brain development"/>
    <property type="evidence" value="ECO:0007669"/>
    <property type="project" value="InterPro"/>
</dbReference>
<evidence type="ECO:0000256" key="8">
    <source>
        <dbReference type="ARBA" id="ARBA00022833"/>
    </source>
</evidence>
<dbReference type="InterPro" id="IPR047161">
    <property type="entry name" value="GIT-like"/>
</dbReference>
<feature type="compositionally biased region" description="Polar residues" evidence="13">
    <location>
        <begin position="90"/>
        <end position="101"/>
    </location>
</feature>
<dbReference type="GO" id="GO:0008270">
    <property type="term" value="F:zinc ion binding"/>
    <property type="evidence" value="ECO:0007669"/>
    <property type="project" value="UniProtKB-KW"/>
</dbReference>
<dbReference type="Pfam" id="PF00149">
    <property type="entry name" value="Metallophos"/>
    <property type="match status" value="1"/>
</dbReference>
<dbReference type="SUPFAM" id="SSF56300">
    <property type="entry name" value="Metallo-dependent phosphatases"/>
    <property type="match status" value="1"/>
</dbReference>
<name>A0A1B0FAJ7_GLOMM</name>
<dbReference type="InterPro" id="IPR037278">
    <property type="entry name" value="ARFGAP/RecO"/>
</dbReference>
<dbReference type="InterPro" id="IPR038508">
    <property type="entry name" value="ArfGAP_dom_sf"/>
</dbReference>
<accession>A0A1B0FAJ7</accession>
<dbReference type="InterPro" id="IPR002110">
    <property type="entry name" value="Ankyrin_rpt"/>
</dbReference>
<dbReference type="Pfam" id="PF02872">
    <property type="entry name" value="5_nucleotid_C"/>
    <property type="match status" value="1"/>
</dbReference>
<keyword evidence="3" id="KW-0479">Metal-binding</keyword>
<evidence type="ECO:0000256" key="12">
    <source>
        <dbReference type="SAM" id="Coils"/>
    </source>
</evidence>
<dbReference type="STRING" id="37546.A0A1B0FAJ7"/>
<dbReference type="GO" id="GO:0016787">
    <property type="term" value="F:hydrolase activity"/>
    <property type="evidence" value="ECO:0007669"/>
    <property type="project" value="InterPro"/>
</dbReference>
<dbReference type="Gene3D" id="1.10.220.150">
    <property type="entry name" value="Arf GTPase activating protein"/>
    <property type="match status" value="1"/>
</dbReference>
<dbReference type="InterPro" id="IPR036907">
    <property type="entry name" value="5'-Nucleotdase_C_sf"/>
</dbReference>
<evidence type="ECO:0000256" key="9">
    <source>
        <dbReference type="ARBA" id="ARBA00023043"/>
    </source>
</evidence>
<dbReference type="InterPro" id="IPR008334">
    <property type="entry name" value="5'-Nucleotdase_C"/>
</dbReference>
<evidence type="ECO:0000256" key="3">
    <source>
        <dbReference type="ARBA" id="ARBA00022723"/>
    </source>
</evidence>
<dbReference type="InterPro" id="IPR001164">
    <property type="entry name" value="ArfGAP_dom"/>
</dbReference>
<dbReference type="Gene3D" id="1.20.120.330">
    <property type="entry name" value="Nucleotidyltransferases domain 2"/>
    <property type="match status" value="1"/>
</dbReference>
<dbReference type="EnsemblMetazoa" id="GMOY000533-RA">
    <property type="protein sequence ID" value="GMOY000533-PA"/>
    <property type="gene ID" value="GMOY000533"/>
</dbReference>
<keyword evidence="4" id="KW-0732">Signal</keyword>
<keyword evidence="6" id="KW-0547">Nucleotide-binding</keyword>
<comment type="similarity">
    <text evidence="1">Belongs to the 5'-nucleotidase family.</text>
</comment>
<evidence type="ECO:0000256" key="11">
    <source>
        <dbReference type="PROSITE-ProRule" id="PRU00288"/>
    </source>
</evidence>
<dbReference type="PROSITE" id="PS50297">
    <property type="entry name" value="ANK_REP_REGION"/>
    <property type="match status" value="1"/>
</dbReference>
<keyword evidence="5" id="KW-0677">Repeat</keyword>
<dbReference type="PRINTS" id="PR01607">
    <property type="entry name" value="APYRASEFAMLY"/>
</dbReference>
<dbReference type="SUPFAM" id="SSF57863">
    <property type="entry name" value="ArfGap/RecO-like zinc finger"/>
    <property type="match status" value="1"/>
</dbReference>
<dbReference type="GO" id="GO:0000166">
    <property type="term" value="F:nucleotide binding"/>
    <property type="evidence" value="ECO:0007669"/>
    <property type="project" value="UniProtKB-KW"/>
</dbReference>
<proteinExistence type="inferred from homology"/>
<dbReference type="InterPro" id="IPR041821">
    <property type="entry name" value="CG11883_N"/>
</dbReference>
<feature type="repeat" description="ANK" evidence="10">
    <location>
        <begin position="869"/>
        <end position="901"/>
    </location>
</feature>
<dbReference type="Proteomes" id="UP000092444">
    <property type="component" value="Unassembled WGS sequence"/>
</dbReference>
<dbReference type="EMBL" id="CCAG010018439">
    <property type="status" value="NOT_ANNOTATED_CDS"/>
    <property type="molecule type" value="Genomic_DNA"/>
</dbReference>
<dbReference type="PROSITE" id="PS50088">
    <property type="entry name" value="ANK_REPEAT"/>
    <property type="match status" value="1"/>
</dbReference>
<dbReference type="GO" id="GO:0031267">
    <property type="term" value="F:small GTPase binding"/>
    <property type="evidence" value="ECO:0007669"/>
    <property type="project" value="TreeGrafter"/>
</dbReference>
<keyword evidence="8" id="KW-0862">Zinc</keyword>
<keyword evidence="16" id="KW-1185">Reference proteome</keyword>
<evidence type="ECO:0000256" key="1">
    <source>
        <dbReference type="ARBA" id="ARBA00006654"/>
    </source>
</evidence>
<dbReference type="SUPFAM" id="SSF55816">
    <property type="entry name" value="5'-nucleotidase (syn. UDP-sugar hydrolase), C-terminal domain"/>
    <property type="match status" value="1"/>
</dbReference>
<dbReference type="InterPro" id="IPR029052">
    <property type="entry name" value="Metallo-depent_PP-like"/>
</dbReference>
<dbReference type="SMART" id="SM00555">
    <property type="entry name" value="GIT"/>
    <property type="match status" value="2"/>
</dbReference>
<dbReference type="GO" id="GO:0036465">
    <property type="term" value="P:synaptic vesicle recycling"/>
    <property type="evidence" value="ECO:0007669"/>
    <property type="project" value="TreeGrafter"/>
</dbReference>
<dbReference type="InterPro" id="IPR022018">
    <property type="entry name" value="GIT1_C"/>
</dbReference>
<feature type="region of interest" description="Disordered" evidence="13">
    <location>
        <begin position="85"/>
        <end position="122"/>
    </location>
</feature>
<evidence type="ECO:0000256" key="7">
    <source>
        <dbReference type="ARBA" id="ARBA00022771"/>
    </source>
</evidence>
<dbReference type="InterPro" id="IPR013724">
    <property type="entry name" value="GIT_SHD"/>
</dbReference>
<dbReference type="InterPro" id="IPR006179">
    <property type="entry name" value="5_nucleotidase/apyrase"/>
</dbReference>
<evidence type="ECO:0000259" key="14">
    <source>
        <dbReference type="PROSITE" id="PS50115"/>
    </source>
</evidence>
<dbReference type="Gene3D" id="3.60.21.10">
    <property type="match status" value="1"/>
</dbReference>
<evidence type="ECO:0000256" key="4">
    <source>
        <dbReference type="ARBA" id="ARBA00022729"/>
    </source>
</evidence>
<dbReference type="Gene3D" id="3.90.780.10">
    <property type="entry name" value="5'-Nucleotidase, C-terminal domain"/>
    <property type="match status" value="1"/>
</dbReference>
<keyword evidence="7 11" id="KW-0863">Zinc-finger</keyword>
<dbReference type="GO" id="GO:0009166">
    <property type="term" value="P:nucleotide catabolic process"/>
    <property type="evidence" value="ECO:0007669"/>
    <property type="project" value="InterPro"/>
</dbReference>
<dbReference type="InterPro" id="IPR036770">
    <property type="entry name" value="Ankyrin_rpt-contain_sf"/>
</dbReference>
<evidence type="ECO:0000256" key="10">
    <source>
        <dbReference type="PROSITE-ProRule" id="PRU00023"/>
    </source>
</evidence>
<sequence length="1391" mass="155174">MAGITTSHTGMRTKLVDIIENSPATAHESIEVTKGLRNVVGWLKQASIEVREAGKRAVTQIQNSDPNFLSHEFDLNEQATLVSFEDQSELKSNNKSSSQQDLGRRHHSLSQPQSPRARGRGRDNFIADYNRSASVISQLEKSKILMKMESYNKPLTILHYNDVYNVDATSQVEPIGGAARFCTAMKTFKDENPLVLFSGDIFSPSMLSTFTQGEQMIPVLKALGTHCAVFGNHDFDHGLDVLVDLIKQTSFPWLMSNVVDNETGRPLGGGKISHFIFHNHLSIGLIGLVEKEWLETLPTIDPKEVTFIDYVDAGIKLAAELRNEGCEIIIALTHMRTPNDINLAENCPDIDLILGGHDHVYEIKEVNGVKIIKSGTDFRQFSKITLLPKRNDKGKIAVDVEAVDVTSEFPEDTELKDELAKYSDLIEVKMTEILGTFTVELDGRFAAVRTQETNLGDWVCDVVLAATGADVVIINSGTFRSDQIHPAGPFTMRDLVNIIPMRDPLVLIEITGRCLHESLENAVSGYPKLEGRFPQVSGVTFAFDPSKPAGHRVDPQLIQVGDEYLSMEQTYKACIKSYLYNGCDGFTMFKEAKVLMDDDSCPELGLTVQNHFKAINMRTGKGGHHTKHRQSLVALSRRHSMVQMLDNLELDGPSPIRKLSVGHQQVKSTDIANTSNNRMLRRASLDDLEQASCQLAPKIQHRIIRILNQEVNPSWASINRGILLCSDCCSIHRSLGRHISIVKSLRHGIWEPSVLNFVNSLNAHGANSVWEHHLLDGTNSSNIKGSSRLRKPSPKDALHPNKSDFIKAKHVQLAFVLKPNLQDDDDVSGSCLEKELSKQLHASVRTSNLEISLRLLAQGADPNFFHEEKRSTPLHVAAKFGQVSQIELLIIYGSDINVIDGNGLTALEVAKTNNHTLVAERLLEVMYEVTDRIIMFLGGKKPDHASGRHLHIPEVNSGDISDQLKVARGRLQLVPNKIFEELVMDLYDEVDRRENEAIWACSVFSAENIVPFLPANPFLSATRNQGRQKLARFSRTEFNGLLTDVLIDARRRQNMANLRPLDMPTTAPSASTLQNSNLSFYNNTNANVADPNLSDDEPIYDPVADDDYEAMPAIAQQTIAHQSAAQEETNLEMENLRKQINDYVSEINQLKTVVQKLSNENSELKSKFSNVTQRTLNASNSSIYDEPLRIDFTPNDQEQELRSLPEGLTTNPLMVNISNCSSSTTSSATNSNQSTIKRPASMYERRLTATFTKAQNESRNTTSMYQMAGDKVLREELNQKADMVTHRLKELIHSMQDPSNHGSLVPCAEHIRTSVLELIKVFAVPSNCNETIRETLMQLNRNNILIQHSCENLRSALDTDDTAAIDKYTKDVRECAYYIASATKTLVLQLD</sequence>
<dbReference type="GO" id="GO:0098793">
    <property type="term" value="C:presynapse"/>
    <property type="evidence" value="ECO:0007669"/>
    <property type="project" value="GOC"/>
</dbReference>
<dbReference type="Pfam" id="PF12205">
    <property type="entry name" value="GIT1_C"/>
    <property type="match status" value="1"/>
</dbReference>
<dbReference type="InterPro" id="IPR004843">
    <property type="entry name" value="Calcineurin-like_PHP"/>
</dbReference>
<dbReference type="Pfam" id="PF12796">
    <property type="entry name" value="Ank_2"/>
    <property type="match status" value="1"/>
</dbReference>
<evidence type="ECO:0000256" key="13">
    <source>
        <dbReference type="SAM" id="MobiDB-lite"/>
    </source>
</evidence>
<dbReference type="SMART" id="SM00105">
    <property type="entry name" value="ArfGap"/>
    <property type="match status" value="1"/>
</dbReference>
<evidence type="ECO:0000256" key="6">
    <source>
        <dbReference type="ARBA" id="ARBA00022741"/>
    </source>
</evidence>
<dbReference type="CDD" id="cd07406">
    <property type="entry name" value="MPP_CG11883_N"/>
    <property type="match status" value="1"/>
</dbReference>
<dbReference type="GO" id="GO:0032012">
    <property type="term" value="P:regulation of ARF protein signal transduction"/>
    <property type="evidence" value="ECO:0007669"/>
    <property type="project" value="InterPro"/>
</dbReference>
<dbReference type="PANTHER" id="PTHR46097:SF3">
    <property type="entry name" value="ARF GTPASE-ACTIVATING PROTEIN GIT"/>
    <property type="match status" value="1"/>
</dbReference>
<keyword evidence="2" id="KW-0343">GTPase activation</keyword>
<evidence type="ECO:0000256" key="5">
    <source>
        <dbReference type="ARBA" id="ARBA00022737"/>
    </source>
</evidence>
<evidence type="ECO:0000256" key="2">
    <source>
        <dbReference type="ARBA" id="ARBA00022468"/>
    </source>
</evidence>
<organism evidence="15 16">
    <name type="scientific">Glossina morsitans morsitans</name>
    <name type="common">Savannah tsetse fly</name>
    <dbReference type="NCBI Taxonomy" id="37546"/>
    <lineage>
        <taxon>Eukaryota</taxon>
        <taxon>Metazoa</taxon>
        <taxon>Ecdysozoa</taxon>
        <taxon>Arthropoda</taxon>
        <taxon>Hexapoda</taxon>
        <taxon>Insecta</taxon>
        <taxon>Pterygota</taxon>
        <taxon>Neoptera</taxon>
        <taxon>Endopterygota</taxon>
        <taxon>Diptera</taxon>
        <taxon>Brachycera</taxon>
        <taxon>Muscomorpha</taxon>
        <taxon>Hippoboscoidea</taxon>
        <taxon>Glossinidae</taxon>
        <taxon>Glossina</taxon>
    </lineage>
</organism>
<dbReference type="VEuPathDB" id="VectorBase:GMOY000533"/>
<reference evidence="15" key="1">
    <citation type="submission" date="2020-05" db="UniProtKB">
        <authorList>
            <consortium name="EnsemblMetazoa"/>
        </authorList>
    </citation>
    <scope>IDENTIFICATION</scope>
    <source>
        <strain evidence="15">Yale</strain>
    </source>
</reference>